<reference evidence="1" key="1">
    <citation type="submission" date="2023-03" db="EMBL/GenBank/DDBJ databases">
        <title>Chromosome-level genomes of two armyworms, Mythimna separata and Mythimna loreyi, provide insights into the biosynthesis and reception of sex pheromones.</title>
        <authorList>
            <person name="Zhao H."/>
        </authorList>
    </citation>
    <scope>NUCLEOTIDE SEQUENCE</scope>
    <source>
        <strain evidence="1">BeijingLab</strain>
    </source>
</reference>
<name>A0ACC2QTG2_9NEOP</name>
<dbReference type="EMBL" id="CM056790">
    <property type="protein sequence ID" value="KAJ8723414.1"/>
    <property type="molecule type" value="Genomic_DNA"/>
</dbReference>
<evidence type="ECO:0000313" key="1">
    <source>
        <dbReference type="EMBL" id="KAJ8723414.1"/>
    </source>
</evidence>
<accession>A0ACC2QTG2</accession>
<proteinExistence type="predicted"/>
<protein>
    <submittedName>
        <fullName evidence="1">Uncharacterized protein</fullName>
    </submittedName>
</protein>
<comment type="caution">
    <text evidence="1">The sequence shown here is derived from an EMBL/GenBank/DDBJ whole genome shotgun (WGS) entry which is preliminary data.</text>
</comment>
<evidence type="ECO:0000313" key="2">
    <source>
        <dbReference type="Proteomes" id="UP001231649"/>
    </source>
</evidence>
<gene>
    <name evidence="1" type="ORF">PYW08_003326</name>
</gene>
<sequence length="307" mass="33571">MFFKCLSCIILFSEQIFPLLGYVIPPVTANNNSFINDPDSLSIFAKYEEWNPRVINGWEAKLGDVPYQAALKMMISRAKGLFMTFCGAVIIAPKKLLSAAHCFEEKERISDCEKILCPGRVSKTKIKHIHVVGGTLKNIARHGSDGQWRRLLKVRLPGSYKFPKDDIAVLIIKEKFEFNYEIGPIPLASVDGNYEGKCLASGYGRTGTSEDSVPSQYLLMVHLTIIPKEVCNMLKKNSEHFICTSVKFTNLGSGDSGGPLVCSGTGDPNEGSSGVLVGITSATIKAYADWGGMAKGNSETRHSSALH</sequence>
<keyword evidence="2" id="KW-1185">Reference proteome</keyword>
<dbReference type="Proteomes" id="UP001231649">
    <property type="component" value="Chromosome 14"/>
</dbReference>
<organism evidence="1 2">
    <name type="scientific">Mythimna loreyi</name>
    <dbReference type="NCBI Taxonomy" id="667449"/>
    <lineage>
        <taxon>Eukaryota</taxon>
        <taxon>Metazoa</taxon>
        <taxon>Ecdysozoa</taxon>
        <taxon>Arthropoda</taxon>
        <taxon>Hexapoda</taxon>
        <taxon>Insecta</taxon>
        <taxon>Pterygota</taxon>
        <taxon>Neoptera</taxon>
        <taxon>Endopterygota</taxon>
        <taxon>Lepidoptera</taxon>
        <taxon>Glossata</taxon>
        <taxon>Ditrysia</taxon>
        <taxon>Noctuoidea</taxon>
        <taxon>Noctuidae</taxon>
        <taxon>Noctuinae</taxon>
        <taxon>Hadenini</taxon>
        <taxon>Mythimna</taxon>
    </lineage>
</organism>